<evidence type="ECO:0000259" key="3">
    <source>
        <dbReference type="PROSITE" id="PS51186"/>
    </source>
</evidence>
<name>A0ABY7TM21_9SPHN</name>
<protein>
    <submittedName>
        <fullName evidence="4">GNAT family acetyltransferase</fullName>
        <ecNumber evidence="4">2.3.1.-</ecNumber>
    </submittedName>
</protein>
<dbReference type="EMBL" id="CP117411">
    <property type="protein sequence ID" value="WCT74048.1"/>
    <property type="molecule type" value="Genomic_DNA"/>
</dbReference>
<dbReference type="Gene3D" id="3.40.630.30">
    <property type="match status" value="1"/>
</dbReference>
<dbReference type="InterPro" id="IPR050832">
    <property type="entry name" value="Bact_Acetyltransf"/>
</dbReference>
<feature type="domain" description="N-acetyltransferase" evidence="3">
    <location>
        <begin position="6"/>
        <end position="147"/>
    </location>
</feature>
<dbReference type="SUPFAM" id="SSF55729">
    <property type="entry name" value="Acyl-CoA N-acyltransferases (Nat)"/>
    <property type="match status" value="1"/>
</dbReference>
<keyword evidence="1 4" id="KW-0808">Transferase</keyword>
<dbReference type="Pfam" id="PF00583">
    <property type="entry name" value="Acetyltransf_1"/>
    <property type="match status" value="1"/>
</dbReference>
<dbReference type="RefSeq" id="WP_273688768.1">
    <property type="nucleotide sequence ID" value="NZ_CP117411.1"/>
</dbReference>
<keyword evidence="5" id="KW-1185">Reference proteome</keyword>
<evidence type="ECO:0000313" key="4">
    <source>
        <dbReference type="EMBL" id="WCT74048.1"/>
    </source>
</evidence>
<organism evidence="4 5">
    <name type="scientific">Sphingomonas naphthae</name>
    <dbReference type="NCBI Taxonomy" id="1813468"/>
    <lineage>
        <taxon>Bacteria</taxon>
        <taxon>Pseudomonadati</taxon>
        <taxon>Pseudomonadota</taxon>
        <taxon>Alphaproteobacteria</taxon>
        <taxon>Sphingomonadales</taxon>
        <taxon>Sphingomonadaceae</taxon>
        <taxon>Sphingomonas</taxon>
    </lineage>
</organism>
<dbReference type="GO" id="GO:0016746">
    <property type="term" value="F:acyltransferase activity"/>
    <property type="evidence" value="ECO:0007669"/>
    <property type="project" value="UniProtKB-KW"/>
</dbReference>
<reference evidence="4 5" key="1">
    <citation type="submission" date="2023-02" db="EMBL/GenBank/DDBJ databases">
        <title>Genome sequence of Sphingomonas naphthae.</title>
        <authorList>
            <person name="Kim S."/>
            <person name="Heo J."/>
            <person name="Kwon S.-W."/>
        </authorList>
    </citation>
    <scope>NUCLEOTIDE SEQUENCE [LARGE SCALE GENOMIC DNA]</scope>
    <source>
        <strain evidence="4 5">KACC 18716</strain>
    </source>
</reference>
<proteinExistence type="predicted"/>
<dbReference type="NCBIfam" id="NF002959">
    <property type="entry name" value="PRK03624.1"/>
    <property type="match status" value="1"/>
</dbReference>
<accession>A0ABY7TM21</accession>
<gene>
    <name evidence="4" type="ORF">PQ455_02110</name>
</gene>
<dbReference type="PANTHER" id="PTHR43877">
    <property type="entry name" value="AMINOALKYLPHOSPHONATE N-ACETYLTRANSFERASE-RELATED-RELATED"/>
    <property type="match status" value="1"/>
</dbReference>
<dbReference type="InterPro" id="IPR000182">
    <property type="entry name" value="GNAT_dom"/>
</dbReference>
<evidence type="ECO:0000256" key="2">
    <source>
        <dbReference type="ARBA" id="ARBA00023315"/>
    </source>
</evidence>
<sequence>MTAAGIPIGRLDPAETEAAVALWQAAGLTRPWNDPRADIAAALACPTATILAAREDGGGTGDRLVATVMAGFDGHRGWLYYLAVADDRRGQGLGRAMVAAAEAWLAAEGAPKVQLMIRADNAAARGFYGRLGYEQSDVMVVGKRLDR</sequence>
<dbReference type="PROSITE" id="PS51186">
    <property type="entry name" value="GNAT"/>
    <property type="match status" value="1"/>
</dbReference>
<keyword evidence="2 4" id="KW-0012">Acyltransferase</keyword>
<dbReference type="InterPro" id="IPR016181">
    <property type="entry name" value="Acyl_CoA_acyltransferase"/>
</dbReference>
<evidence type="ECO:0000313" key="5">
    <source>
        <dbReference type="Proteomes" id="UP001220395"/>
    </source>
</evidence>
<dbReference type="Proteomes" id="UP001220395">
    <property type="component" value="Chromosome"/>
</dbReference>
<dbReference type="EC" id="2.3.1.-" evidence="4"/>
<evidence type="ECO:0000256" key="1">
    <source>
        <dbReference type="ARBA" id="ARBA00022679"/>
    </source>
</evidence>
<dbReference type="CDD" id="cd04301">
    <property type="entry name" value="NAT_SF"/>
    <property type="match status" value="1"/>
</dbReference>
<dbReference type="PANTHER" id="PTHR43877:SF2">
    <property type="entry name" value="AMINOALKYLPHOSPHONATE N-ACETYLTRANSFERASE-RELATED"/>
    <property type="match status" value="1"/>
</dbReference>